<dbReference type="EMBL" id="MU151089">
    <property type="protein sequence ID" value="KAF9451242.1"/>
    <property type="molecule type" value="Genomic_DNA"/>
</dbReference>
<dbReference type="AlphaFoldDB" id="A0A9P5XJ04"/>
<evidence type="ECO:0000313" key="2">
    <source>
        <dbReference type="Proteomes" id="UP000807342"/>
    </source>
</evidence>
<keyword evidence="2" id="KW-1185">Reference proteome</keyword>
<dbReference type="PANTHER" id="PTHR18934:SF136">
    <property type="entry name" value="ATP-DEPENDENT RNA HELICASE DHX35-RELATED"/>
    <property type="match status" value="1"/>
</dbReference>
<comment type="caution">
    <text evidence="1">The sequence shown here is derived from an EMBL/GenBank/DDBJ whole genome shotgun (WGS) entry which is preliminary data.</text>
</comment>
<evidence type="ECO:0000313" key="1">
    <source>
        <dbReference type="EMBL" id="KAF9451242.1"/>
    </source>
</evidence>
<protein>
    <recommendedName>
        <fullName evidence="3">Helicase ATP-binding domain-containing protein</fullName>
    </recommendedName>
</protein>
<dbReference type="Gene3D" id="3.40.50.300">
    <property type="entry name" value="P-loop containing nucleotide triphosphate hydrolases"/>
    <property type="match status" value="1"/>
</dbReference>
<dbReference type="GO" id="GO:0003723">
    <property type="term" value="F:RNA binding"/>
    <property type="evidence" value="ECO:0007669"/>
    <property type="project" value="TreeGrafter"/>
</dbReference>
<reference evidence="1" key="1">
    <citation type="submission" date="2020-11" db="EMBL/GenBank/DDBJ databases">
        <authorList>
            <consortium name="DOE Joint Genome Institute"/>
            <person name="Ahrendt S."/>
            <person name="Riley R."/>
            <person name="Andreopoulos W."/>
            <person name="Labutti K."/>
            <person name="Pangilinan J."/>
            <person name="Ruiz-Duenas F.J."/>
            <person name="Barrasa J.M."/>
            <person name="Sanchez-Garcia M."/>
            <person name="Camarero S."/>
            <person name="Miyauchi S."/>
            <person name="Serrano A."/>
            <person name="Linde D."/>
            <person name="Babiker R."/>
            <person name="Drula E."/>
            <person name="Ayuso-Fernandez I."/>
            <person name="Pacheco R."/>
            <person name="Padilla G."/>
            <person name="Ferreira P."/>
            <person name="Barriuso J."/>
            <person name="Kellner H."/>
            <person name="Castanera R."/>
            <person name="Alfaro M."/>
            <person name="Ramirez L."/>
            <person name="Pisabarro A.G."/>
            <person name="Kuo A."/>
            <person name="Tritt A."/>
            <person name="Lipzen A."/>
            <person name="He G."/>
            <person name="Yan M."/>
            <person name="Ng V."/>
            <person name="Cullen D."/>
            <person name="Martin F."/>
            <person name="Rosso M.-N."/>
            <person name="Henrissat B."/>
            <person name="Hibbett D."/>
            <person name="Martinez A.T."/>
            <person name="Grigoriev I.V."/>
        </authorList>
    </citation>
    <scope>NUCLEOTIDE SEQUENCE</scope>
    <source>
        <strain evidence="1">MF-IS2</strain>
    </source>
</reference>
<dbReference type="SUPFAM" id="SSF52540">
    <property type="entry name" value="P-loop containing nucleoside triphosphate hydrolases"/>
    <property type="match status" value="1"/>
</dbReference>
<dbReference type="PANTHER" id="PTHR18934">
    <property type="entry name" value="ATP-DEPENDENT RNA HELICASE"/>
    <property type="match status" value="1"/>
</dbReference>
<sequence length="117" mass="13664">MFTYEFIHRVQNFTRPPQIDEAHERSIYTDLLLGILKKIRRKRPSLRLIVSSATLDATSFKDYFTSSTSPEEATIISLEGRMYPVEVAYLQEPTADYVRKAAEVAWNINLRVYSIFR</sequence>
<dbReference type="GO" id="GO:0071013">
    <property type="term" value="C:catalytic step 2 spliceosome"/>
    <property type="evidence" value="ECO:0007669"/>
    <property type="project" value="TreeGrafter"/>
</dbReference>
<dbReference type="InterPro" id="IPR027417">
    <property type="entry name" value="P-loop_NTPase"/>
</dbReference>
<organism evidence="1 2">
    <name type="scientific">Macrolepiota fuliginosa MF-IS2</name>
    <dbReference type="NCBI Taxonomy" id="1400762"/>
    <lineage>
        <taxon>Eukaryota</taxon>
        <taxon>Fungi</taxon>
        <taxon>Dikarya</taxon>
        <taxon>Basidiomycota</taxon>
        <taxon>Agaricomycotina</taxon>
        <taxon>Agaricomycetes</taxon>
        <taxon>Agaricomycetidae</taxon>
        <taxon>Agaricales</taxon>
        <taxon>Agaricineae</taxon>
        <taxon>Agaricaceae</taxon>
        <taxon>Macrolepiota</taxon>
    </lineage>
</organism>
<dbReference type="OrthoDB" id="2967416at2759"/>
<accession>A0A9P5XJ04</accession>
<proteinExistence type="predicted"/>
<dbReference type="Proteomes" id="UP000807342">
    <property type="component" value="Unassembled WGS sequence"/>
</dbReference>
<evidence type="ECO:0008006" key="3">
    <source>
        <dbReference type="Google" id="ProtNLM"/>
    </source>
</evidence>
<dbReference type="GO" id="GO:0004386">
    <property type="term" value="F:helicase activity"/>
    <property type="evidence" value="ECO:0007669"/>
    <property type="project" value="TreeGrafter"/>
</dbReference>
<name>A0A9P5XJ04_9AGAR</name>
<gene>
    <name evidence="1" type="ORF">P691DRAFT_388767</name>
</gene>